<comment type="similarity">
    <text evidence="1">Belongs to the iron-sulfur cluster assembly SufBD family.</text>
</comment>
<dbReference type="InterPro" id="IPR045595">
    <property type="entry name" value="SufBD_N"/>
</dbReference>
<evidence type="ECO:0000256" key="1">
    <source>
        <dbReference type="ARBA" id="ARBA00043967"/>
    </source>
</evidence>
<dbReference type="Proteomes" id="UP001597120">
    <property type="component" value="Unassembled WGS sequence"/>
</dbReference>
<accession>A0ABW3D5V2</accession>
<evidence type="ECO:0000259" key="2">
    <source>
        <dbReference type="Pfam" id="PF01458"/>
    </source>
</evidence>
<reference evidence="5" key="1">
    <citation type="journal article" date="2019" name="Int. J. Syst. Evol. Microbiol.">
        <title>The Global Catalogue of Microorganisms (GCM) 10K type strain sequencing project: providing services to taxonomists for standard genome sequencing and annotation.</title>
        <authorList>
            <consortium name="The Broad Institute Genomics Platform"/>
            <consortium name="The Broad Institute Genome Sequencing Center for Infectious Disease"/>
            <person name="Wu L."/>
            <person name="Ma J."/>
        </authorList>
    </citation>
    <scope>NUCLEOTIDE SEQUENCE [LARGE SCALE GENOMIC DNA]</scope>
    <source>
        <strain evidence="5">CCUG 57263</strain>
    </source>
</reference>
<sequence>MSTQTILPIDRNSVIEHSRVNNEPEWMTNLRLQALELAGQLEYPKLEKTRIDRWNLESLHSHAQAGKSQVIQEIPEAAKSLMDEQTGPLVFLNSSGEVFSRLPEELASQGVIFTDLNTAIQKHADLVQPYFMKAVTIEEHKFAALHAASWSGGVFLYVPKNVTAEIPFQSFFLADSVNAAYSSHILIVAEDNSSVIFTDSLVSREQEGEQVSNVVVEVFVKQGAKVHFSSVHQMGERTVDIAYRRAVVEKDGSIEWVVGEMNNGNGISDTTSLLKGEGSFSDAKVICVGVKAQSLNLTTRAVHIGKRTTSEMSTRAVMRDEATAIINGVTKIEKGATGANGEQAEQILMLSPQARGDANPILLIDEDEVMAGHAASVGQVNPEHIHYLMTRGISRQDAERLIIYGFLAPIVSQIPLEKLEQRLRQVVERKLR</sequence>
<dbReference type="InterPro" id="IPR055346">
    <property type="entry name" value="Fe-S_cluster_assembly_SufBD"/>
</dbReference>
<dbReference type="InterPro" id="IPR037284">
    <property type="entry name" value="SUF_FeS_clus_asmbl_SufBD_sf"/>
</dbReference>
<feature type="domain" description="SUF system FeS cluster assembly SufBD N-terminal" evidence="3">
    <location>
        <begin position="102"/>
        <end position="169"/>
    </location>
</feature>
<dbReference type="Pfam" id="PF01458">
    <property type="entry name" value="SUFBD_core"/>
    <property type="match status" value="1"/>
</dbReference>
<dbReference type="RefSeq" id="WP_144941514.1">
    <property type="nucleotide sequence ID" value="NZ_JBHTIU010000023.1"/>
</dbReference>
<dbReference type="PANTHER" id="PTHR30508">
    <property type="entry name" value="FES CLUSTER ASSEMBLY PROTEIN SUF"/>
    <property type="match status" value="1"/>
</dbReference>
<dbReference type="InterPro" id="IPR011542">
    <property type="entry name" value="SUF_FeS_clus_asmbl_SufD"/>
</dbReference>
<dbReference type="Pfam" id="PF19295">
    <property type="entry name" value="SufBD_N"/>
    <property type="match status" value="1"/>
</dbReference>
<dbReference type="EMBL" id="JBHTIU010000023">
    <property type="protein sequence ID" value="MFD0868830.1"/>
    <property type="molecule type" value="Genomic_DNA"/>
</dbReference>
<dbReference type="PANTHER" id="PTHR30508:SF1">
    <property type="entry name" value="UPF0051 PROTEIN ABCI8, CHLOROPLASTIC-RELATED"/>
    <property type="match status" value="1"/>
</dbReference>
<feature type="domain" description="SUF system FeS cluster assembly SufBD core" evidence="2">
    <location>
        <begin position="174"/>
        <end position="406"/>
    </location>
</feature>
<protein>
    <submittedName>
        <fullName evidence="4">Fe-S cluster assembly protein SufD</fullName>
    </submittedName>
</protein>
<gene>
    <name evidence="4" type="primary">sufD</name>
    <name evidence="4" type="ORF">ACFQ03_06685</name>
</gene>
<dbReference type="NCBIfam" id="TIGR01981">
    <property type="entry name" value="sufD"/>
    <property type="match status" value="1"/>
</dbReference>
<comment type="caution">
    <text evidence="4">The sequence shown here is derived from an EMBL/GenBank/DDBJ whole genome shotgun (WGS) entry which is preliminary data.</text>
</comment>
<dbReference type="SUPFAM" id="SSF101960">
    <property type="entry name" value="Stabilizer of iron transporter SufD"/>
    <property type="match status" value="1"/>
</dbReference>
<evidence type="ECO:0000313" key="5">
    <source>
        <dbReference type="Proteomes" id="UP001597120"/>
    </source>
</evidence>
<dbReference type="InterPro" id="IPR000825">
    <property type="entry name" value="SUF_FeS_clus_asmbl_SufBD_core"/>
</dbReference>
<keyword evidence="5" id="KW-1185">Reference proteome</keyword>
<evidence type="ECO:0000259" key="3">
    <source>
        <dbReference type="Pfam" id="PF19295"/>
    </source>
</evidence>
<organism evidence="4 5">
    <name type="scientific">Paenibacillus residui</name>
    <dbReference type="NCBI Taxonomy" id="629724"/>
    <lineage>
        <taxon>Bacteria</taxon>
        <taxon>Bacillati</taxon>
        <taxon>Bacillota</taxon>
        <taxon>Bacilli</taxon>
        <taxon>Bacillales</taxon>
        <taxon>Paenibacillaceae</taxon>
        <taxon>Paenibacillus</taxon>
    </lineage>
</organism>
<evidence type="ECO:0000313" key="4">
    <source>
        <dbReference type="EMBL" id="MFD0868830.1"/>
    </source>
</evidence>
<name>A0ABW3D5V2_9BACL</name>
<proteinExistence type="inferred from homology"/>